<feature type="transmembrane region" description="Helical" evidence="1">
    <location>
        <begin position="12"/>
        <end position="33"/>
    </location>
</feature>
<keyword evidence="1" id="KW-1133">Transmembrane helix</keyword>
<proteinExistence type="predicted"/>
<keyword evidence="3" id="KW-1185">Reference proteome</keyword>
<sequence length="46" mass="4899">MFLKSDSITGMHQIAIFGAGIGIVLMIITLVGLKGVQEEKRVVGIN</sequence>
<organism evidence="2 3">
    <name type="scientific">Niallia hominis</name>
    <dbReference type="NCBI Taxonomy" id="3133173"/>
    <lineage>
        <taxon>Bacteria</taxon>
        <taxon>Bacillati</taxon>
        <taxon>Bacillota</taxon>
        <taxon>Bacilli</taxon>
        <taxon>Bacillales</taxon>
        <taxon>Bacillaceae</taxon>
        <taxon>Niallia</taxon>
    </lineage>
</organism>
<evidence type="ECO:0000313" key="2">
    <source>
        <dbReference type="EMBL" id="MEQ2465339.1"/>
    </source>
</evidence>
<dbReference type="Proteomes" id="UP001465426">
    <property type="component" value="Unassembled WGS sequence"/>
</dbReference>
<dbReference type="EMBL" id="JBBMFN010000010">
    <property type="protein sequence ID" value="MEQ2465339.1"/>
    <property type="molecule type" value="Genomic_DNA"/>
</dbReference>
<keyword evidence="1" id="KW-0472">Membrane</keyword>
<evidence type="ECO:0000313" key="3">
    <source>
        <dbReference type="Proteomes" id="UP001465426"/>
    </source>
</evidence>
<gene>
    <name evidence="2" type="ORF">WMO63_06600</name>
</gene>
<evidence type="ECO:0000256" key="1">
    <source>
        <dbReference type="SAM" id="Phobius"/>
    </source>
</evidence>
<dbReference type="RefSeq" id="WP_235250842.1">
    <property type="nucleotide sequence ID" value="NZ_JBBMFN010000010.1"/>
</dbReference>
<name>A0ABV1EW53_9BACI</name>
<reference evidence="2 3" key="1">
    <citation type="submission" date="2024-03" db="EMBL/GenBank/DDBJ databases">
        <title>Human intestinal bacterial collection.</title>
        <authorList>
            <person name="Pauvert C."/>
            <person name="Hitch T.C.A."/>
            <person name="Clavel T."/>
        </authorList>
    </citation>
    <scope>NUCLEOTIDE SEQUENCE [LARGE SCALE GENOMIC DNA]</scope>
    <source>
        <strain evidence="2 3">CLA-SR-H024</strain>
    </source>
</reference>
<protein>
    <submittedName>
        <fullName evidence="2">Uncharacterized protein</fullName>
    </submittedName>
</protein>
<keyword evidence="1" id="KW-0812">Transmembrane</keyword>
<accession>A0ABV1EW53</accession>
<comment type="caution">
    <text evidence="2">The sequence shown here is derived from an EMBL/GenBank/DDBJ whole genome shotgun (WGS) entry which is preliminary data.</text>
</comment>